<dbReference type="Pfam" id="PF03009">
    <property type="entry name" value="GDPD"/>
    <property type="match status" value="2"/>
</dbReference>
<feature type="domain" description="GP-PDE" evidence="1">
    <location>
        <begin position="11"/>
        <end position="241"/>
    </location>
</feature>
<dbReference type="EC" id="3.1.4.46" evidence="2"/>
<evidence type="ECO:0000313" key="3">
    <source>
        <dbReference type="Proteomes" id="UP000244912"/>
    </source>
</evidence>
<reference evidence="2 3" key="1">
    <citation type="submission" date="2018-03" db="EMBL/GenBank/DDBJ databases">
        <authorList>
            <person name="Keele B.F."/>
        </authorList>
    </citation>
    <scope>NUCLEOTIDE SEQUENCE [LARGE SCALE GENOMIC DNA]</scope>
    <source>
        <strain evidence="2 3">CECT 8504</strain>
    </source>
</reference>
<dbReference type="Gene3D" id="3.20.20.190">
    <property type="entry name" value="Phosphatidylinositol (PI) phosphodiesterase"/>
    <property type="match status" value="1"/>
</dbReference>
<dbReference type="RefSeq" id="WP_108892158.1">
    <property type="nucleotide sequence ID" value="NZ_ONZF01000001.1"/>
</dbReference>
<dbReference type="PANTHER" id="PTHR46211">
    <property type="entry name" value="GLYCEROPHOSPHORYL DIESTER PHOSPHODIESTERASE"/>
    <property type="match status" value="1"/>
</dbReference>
<accession>A0A2R8BQ20</accession>
<dbReference type="EMBL" id="ONZF01000001">
    <property type="protein sequence ID" value="SPJ22241.1"/>
    <property type="molecule type" value="Genomic_DNA"/>
</dbReference>
<proteinExistence type="predicted"/>
<name>A0A2R8BQ20_9RHOB</name>
<keyword evidence="2" id="KW-0378">Hydrolase</keyword>
<sequence>MTHPYLDVPHPIAFAHRGAAESCCENAAEAIQCAVDLGYDYVETDVQATSDGVAVLFHDDTTDRLLGRPGCIRELSWAELSRMDLVGGGRVARLDQVLADHPNLRLNIDAKTDDVVRPMGDAIKGSLDRVLAASFKFHRTKQLLDRFGQRLCWSPSLGGAARVWLRGWRVPAGGAQVPCVQVSTKFKGIPVVTTRFLRAAHATGTKVHVWTVDDPQEMTDLLDLGVDGLMTDCPRELRQVMQERGAWPTLRRAVNPEGPGPH</sequence>
<dbReference type="GO" id="GO:0008889">
    <property type="term" value="F:glycerophosphodiester phosphodiesterase activity"/>
    <property type="evidence" value="ECO:0007669"/>
    <property type="project" value="UniProtKB-EC"/>
</dbReference>
<dbReference type="PROSITE" id="PS51704">
    <property type="entry name" value="GP_PDE"/>
    <property type="match status" value="1"/>
</dbReference>
<dbReference type="PANTHER" id="PTHR46211:SF14">
    <property type="entry name" value="GLYCEROPHOSPHODIESTER PHOSPHODIESTERASE"/>
    <property type="match status" value="1"/>
</dbReference>
<dbReference type="Proteomes" id="UP000244912">
    <property type="component" value="Unassembled WGS sequence"/>
</dbReference>
<evidence type="ECO:0000313" key="2">
    <source>
        <dbReference type="EMBL" id="SPJ22241.1"/>
    </source>
</evidence>
<evidence type="ECO:0000259" key="1">
    <source>
        <dbReference type="PROSITE" id="PS51704"/>
    </source>
</evidence>
<protein>
    <submittedName>
        <fullName evidence="2">Glycerophosphodiester phosphodiesterase, cytoplasmic</fullName>
        <ecNumber evidence="2">3.1.4.46</ecNumber>
    </submittedName>
</protein>
<organism evidence="2 3">
    <name type="scientific">Palleronia abyssalis</name>
    <dbReference type="NCBI Taxonomy" id="1501240"/>
    <lineage>
        <taxon>Bacteria</taxon>
        <taxon>Pseudomonadati</taxon>
        <taxon>Pseudomonadota</taxon>
        <taxon>Alphaproteobacteria</taxon>
        <taxon>Rhodobacterales</taxon>
        <taxon>Roseobacteraceae</taxon>
        <taxon>Palleronia</taxon>
    </lineage>
</organism>
<gene>
    <name evidence="2" type="primary">ugpQ</name>
    <name evidence="2" type="ORF">PAA8504_00029</name>
</gene>
<dbReference type="GO" id="GO:0006629">
    <property type="term" value="P:lipid metabolic process"/>
    <property type="evidence" value="ECO:0007669"/>
    <property type="project" value="InterPro"/>
</dbReference>
<dbReference type="OrthoDB" id="1854250at2"/>
<dbReference type="SUPFAM" id="SSF51695">
    <property type="entry name" value="PLC-like phosphodiesterases"/>
    <property type="match status" value="1"/>
</dbReference>
<keyword evidence="3" id="KW-1185">Reference proteome</keyword>
<dbReference type="InterPro" id="IPR017946">
    <property type="entry name" value="PLC-like_Pdiesterase_TIM-brl"/>
</dbReference>
<dbReference type="InterPro" id="IPR030395">
    <property type="entry name" value="GP_PDE_dom"/>
</dbReference>
<dbReference type="AlphaFoldDB" id="A0A2R8BQ20"/>